<keyword evidence="3" id="KW-0804">Transcription</keyword>
<accession>A0A0M0KW65</accession>
<protein>
    <recommendedName>
        <fullName evidence="4">HTH araC/xylS-type domain-containing protein</fullName>
    </recommendedName>
</protein>
<dbReference type="InterPro" id="IPR009057">
    <property type="entry name" value="Homeodomain-like_sf"/>
</dbReference>
<dbReference type="PANTHER" id="PTHR46796:SF6">
    <property type="entry name" value="ARAC SUBFAMILY"/>
    <property type="match status" value="1"/>
</dbReference>
<dbReference type="GO" id="GO:0003700">
    <property type="term" value="F:DNA-binding transcription factor activity"/>
    <property type="evidence" value="ECO:0007669"/>
    <property type="project" value="InterPro"/>
</dbReference>
<comment type="caution">
    <text evidence="5">The sequence shown here is derived from an EMBL/GenBank/DDBJ whole genome shotgun (WGS) entry which is preliminary data.</text>
</comment>
<keyword evidence="2" id="KW-0238">DNA-binding</keyword>
<dbReference type="PANTHER" id="PTHR46796">
    <property type="entry name" value="HTH-TYPE TRANSCRIPTIONAL ACTIVATOR RHAS-RELATED"/>
    <property type="match status" value="1"/>
</dbReference>
<dbReference type="InterPro" id="IPR018062">
    <property type="entry name" value="HTH_AraC-typ_CS"/>
</dbReference>
<evidence type="ECO:0000256" key="1">
    <source>
        <dbReference type="ARBA" id="ARBA00023015"/>
    </source>
</evidence>
<keyword evidence="1" id="KW-0805">Transcription regulation</keyword>
<dbReference type="Proteomes" id="UP000037558">
    <property type="component" value="Unassembled WGS sequence"/>
</dbReference>
<dbReference type="GO" id="GO:0043565">
    <property type="term" value="F:sequence-specific DNA binding"/>
    <property type="evidence" value="ECO:0007669"/>
    <property type="project" value="InterPro"/>
</dbReference>
<dbReference type="Pfam" id="PF12833">
    <property type="entry name" value="HTH_18"/>
    <property type="match status" value="1"/>
</dbReference>
<dbReference type="SMART" id="SM00342">
    <property type="entry name" value="HTH_ARAC"/>
    <property type="match status" value="1"/>
</dbReference>
<evidence type="ECO:0000313" key="6">
    <source>
        <dbReference type="Proteomes" id="UP000037558"/>
    </source>
</evidence>
<evidence type="ECO:0000256" key="2">
    <source>
        <dbReference type="ARBA" id="ARBA00023125"/>
    </source>
</evidence>
<dbReference type="AlphaFoldDB" id="A0A0M0KW65"/>
<dbReference type="EMBL" id="LILC01000023">
    <property type="protein sequence ID" value="KOO43056.1"/>
    <property type="molecule type" value="Genomic_DNA"/>
</dbReference>
<proteinExistence type="predicted"/>
<keyword evidence="6" id="KW-1185">Reference proteome</keyword>
<gene>
    <name evidence="5" type="ORF">AMD01_16495</name>
</gene>
<dbReference type="PROSITE" id="PS01124">
    <property type="entry name" value="HTH_ARAC_FAMILY_2"/>
    <property type="match status" value="1"/>
</dbReference>
<sequence>MQKHYSTYTSEHFHLLAASDVRPQLAEEEVDRHVLVLHRSTTPVNIQENVAGQIYRGQAFQGDLNFIPSHVDNSCEWGVDLSFLRLEISADKVNQIAEQENRSSNLSYKIRTKDEKLVQLMTWLEVEGKNGFSQGQLYTDSMMNLITLHLLNEYGSSRGNDLEWKTPSSTVFSTAIEYMHAHYDQDISLEKLHQLSHLSSSHFITSFKKEMGITPHQYLLKIRIDRAKELLIDPVLTIGNISLRLGFSDQSHFHRHFKKWTGVTPLQWKKNFVQK</sequence>
<dbReference type="Gene3D" id="1.10.10.60">
    <property type="entry name" value="Homeodomain-like"/>
    <property type="match status" value="2"/>
</dbReference>
<evidence type="ECO:0000259" key="4">
    <source>
        <dbReference type="PROSITE" id="PS01124"/>
    </source>
</evidence>
<reference evidence="6" key="1">
    <citation type="submission" date="2015-08" db="EMBL/GenBank/DDBJ databases">
        <title>Fjat-14210 dsm16467.</title>
        <authorList>
            <person name="Liu B."/>
            <person name="Wang J."/>
            <person name="Zhu Y."/>
            <person name="Liu G."/>
            <person name="Chen Q."/>
            <person name="Chen Z."/>
            <person name="Lan J."/>
            <person name="Che J."/>
            <person name="Ge C."/>
            <person name="Shi H."/>
            <person name="Pan Z."/>
            <person name="Liu X."/>
        </authorList>
    </citation>
    <scope>NUCLEOTIDE SEQUENCE [LARGE SCALE GENOMIC DNA]</scope>
    <source>
        <strain evidence="6">DSM 16467</strain>
    </source>
</reference>
<name>A0A0M0KW65_9BACI</name>
<dbReference type="SUPFAM" id="SSF46689">
    <property type="entry name" value="Homeodomain-like"/>
    <property type="match status" value="2"/>
</dbReference>
<dbReference type="PRINTS" id="PR00032">
    <property type="entry name" value="HTHARAC"/>
</dbReference>
<dbReference type="InterPro" id="IPR018060">
    <property type="entry name" value="HTH_AraC"/>
</dbReference>
<evidence type="ECO:0000256" key="3">
    <source>
        <dbReference type="ARBA" id="ARBA00023163"/>
    </source>
</evidence>
<dbReference type="InterPro" id="IPR020449">
    <property type="entry name" value="Tscrpt_reg_AraC-type_HTH"/>
</dbReference>
<feature type="domain" description="HTH araC/xylS-type" evidence="4">
    <location>
        <begin position="173"/>
        <end position="271"/>
    </location>
</feature>
<organism evidence="5 6">
    <name type="scientific">Priestia koreensis</name>
    <dbReference type="NCBI Taxonomy" id="284581"/>
    <lineage>
        <taxon>Bacteria</taxon>
        <taxon>Bacillati</taxon>
        <taxon>Bacillota</taxon>
        <taxon>Bacilli</taxon>
        <taxon>Bacillales</taxon>
        <taxon>Bacillaceae</taxon>
        <taxon>Priestia</taxon>
    </lineage>
</organism>
<dbReference type="STRING" id="284581.AMD01_16495"/>
<dbReference type="PATRIC" id="fig|284581.3.peg.2801"/>
<dbReference type="PROSITE" id="PS00041">
    <property type="entry name" value="HTH_ARAC_FAMILY_1"/>
    <property type="match status" value="1"/>
</dbReference>
<dbReference type="InterPro" id="IPR050204">
    <property type="entry name" value="AraC_XylS_family_regulators"/>
</dbReference>
<evidence type="ECO:0000313" key="5">
    <source>
        <dbReference type="EMBL" id="KOO43056.1"/>
    </source>
</evidence>